<organism evidence="1 2">
    <name type="scientific">Nonomuraea purpurea</name>
    <dbReference type="NCBI Taxonomy" id="1849276"/>
    <lineage>
        <taxon>Bacteria</taxon>
        <taxon>Bacillati</taxon>
        <taxon>Actinomycetota</taxon>
        <taxon>Actinomycetes</taxon>
        <taxon>Streptosporangiales</taxon>
        <taxon>Streptosporangiaceae</taxon>
        <taxon>Nonomuraea</taxon>
    </lineage>
</organism>
<sequence length="610" mass="67147">MTDDAQALLGQAGGLPYGEAKSVLVERALRIAETRHDHELIVDARLELITCYNFGGEPVKSFATFSRALADYDAEPGRWEEWQVHRLLWQFKWIMGAIQRFPEIPLTRALDALDDMERRYRQAGDLMHAVYSARCSMAWHLGDEAGLAEWFHRWRTAPRDRLSNCQACDISHQAHKLGALGRDEEAVALAGPVVSGQFTCFSQPQSILCTLLPIYLRTGRLDAAADAHRRAYRLVQGRVGDIDDIGAHMSFCARTGNEARGLEILERELPLLERAPSPDDAADFMVGAAIVLRRLEEGGHAGLTVRRSGADVPVPELRAEMETVARAIAARFDARNGNDAYSRRLETRLAATPVTDRLPLTPHARRAVTGSPEERWRSGAARSDVGELEEAVAGFTQAGDGAHAALARVDLARAYLKADRPMDAAEVAEEALPLLEGEQDTAETRRLLSRALARLGEAARAVEELRAVGDADAFFEIADLLSGRDDDREAAAAYAEAAELYRRDGNLLRAAVAIRLHALNTYYGYDDASMITYAYERARQTLDAAASHPGVAAERARLAWEEASALNWLGLHEAAVARCTEALEAFRDLDDEAGIEMATALMEALREQDD</sequence>
<evidence type="ECO:0000313" key="1">
    <source>
        <dbReference type="EMBL" id="MFC4008694.1"/>
    </source>
</evidence>
<dbReference type="Gene3D" id="1.25.40.10">
    <property type="entry name" value="Tetratricopeptide repeat domain"/>
    <property type="match status" value="1"/>
</dbReference>
<dbReference type="Proteomes" id="UP001595851">
    <property type="component" value="Unassembled WGS sequence"/>
</dbReference>
<gene>
    <name evidence="1" type="ORF">ACFOY2_15795</name>
</gene>
<dbReference type="SUPFAM" id="SSF48452">
    <property type="entry name" value="TPR-like"/>
    <property type="match status" value="1"/>
</dbReference>
<reference evidence="2" key="1">
    <citation type="journal article" date="2019" name="Int. J. Syst. Evol. Microbiol.">
        <title>The Global Catalogue of Microorganisms (GCM) 10K type strain sequencing project: providing services to taxonomists for standard genome sequencing and annotation.</title>
        <authorList>
            <consortium name="The Broad Institute Genomics Platform"/>
            <consortium name="The Broad Institute Genome Sequencing Center for Infectious Disease"/>
            <person name="Wu L."/>
            <person name="Ma J."/>
        </authorList>
    </citation>
    <scope>NUCLEOTIDE SEQUENCE [LARGE SCALE GENOMIC DNA]</scope>
    <source>
        <strain evidence="2">TBRC 1276</strain>
    </source>
</reference>
<protein>
    <recommendedName>
        <fullName evidence="3">Tetratricopeptide repeat protein</fullName>
    </recommendedName>
</protein>
<comment type="caution">
    <text evidence="1">The sequence shown here is derived from an EMBL/GenBank/DDBJ whole genome shotgun (WGS) entry which is preliminary data.</text>
</comment>
<dbReference type="EMBL" id="JBHSBI010000007">
    <property type="protein sequence ID" value="MFC4008694.1"/>
    <property type="molecule type" value="Genomic_DNA"/>
</dbReference>
<keyword evidence="2" id="KW-1185">Reference proteome</keyword>
<proteinExistence type="predicted"/>
<accession>A0ABV8G794</accession>
<name>A0ABV8G794_9ACTN</name>
<evidence type="ECO:0000313" key="2">
    <source>
        <dbReference type="Proteomes" id="UP001595851"/>
    </source>
</evidence>
<dbReference type="InterPro" id="IPR011990">
    <property type="entry name" value="TPR-like_helical_dom_sf"/>
</dbReference>
<dbReference type="RefSeq" id="WP_379528763.1">
    <property type="nucleotide sequence ID" value="NZ_JBHSBI010000007.1"/>
</dbReference>
<evidence type="ECO:0008006" key="3">
    <source>
        <dbReference type="Google" id="ProtNLM"/>
    </source>
</evidence>